<evidence type="ECO:0000259" key="1">
    <source>
        <dbReference type="Pfam" id="PF07883"/>
    </source>
</evidence>
<dbReference type="AlphaFoldDB" id="A0A840IHU6"/>
<accession>A0A840IHU6</accession>
<dbReference type="EMBL" id="JACHNU010000005">
    <property type="protein sequence ID" value="MBB4663791.1"/>
    <property type="molecule type" value="Genomic_DNA"/>
</dbReference>
<proteinExistence type="predicted"/>
<gene>
    <name evidence="2" type="ORF">BDZ31_003392</name>
</gene>
<evidence type="ECO:0000313" key="2">
    <source>
        <dbReference type="EMBL" id="MBB4663791.1"/>
    </source>
</evidence>
<evidence type="ECO:0000313" key="3">
    <source>
        <dbReference type="Proteomes" id="UP000585272"/>
    </source>
</evidence>
<dbReference type="Pfam" id="PF07883">
    <property type="entry name" value="Cupin_2"/>
    <property type="match status" value="1"/>
</dbReference>
<name>A0A840IHU6_9ACTN</name>
<dbReference type="InterPro" id="IPR011051">
    <property type="entry name" value="RmlC_Cupin_sf"/>
</dbReference>
<dbReference type="SUPFAM" id="SSF51182">
    <property type="entry name" value="RmlC-like cupins"/>
    <property type="match status" value="1"/>
</dbReference>
<dbReference type="InterPro" id="IPR013096">
    <property type="entry name" value="Cupin_2"/>
</dbReference>
<dbReference type="InterPro" id="IPR014710">
    <property type="entry name" value="RmlC-like_jellyroll"/>
</dbReference>
<protein>
    <recommendedName>
        <fullName evidence="1">Cupin type-2 domain-containing protein</fullName>
    </recommendedName>
</protein>
<dbReference type="Proteomes" id="UP000585272">
    <property type="component" value="Unassembled WGS sequence"/>
</dbReference>
<feature type="domain" description="Cupin type-2" evidence="1">
    <location>
        <begin position="64"/>
        <end position="112"/>
    </location>
</feature>
<dbReference type="CDD" id="cd06990">
    <property type="entry name" value="cupin_DUF861"/>
    <property type="match status" value="1"/>
</dbReference>
<reference evidence="2 3" key="1">
    <citation type="submission" date="2020-08" db="EMBL/GenBank/DDBJ databases">
        <title>Genomic Encyclopedia of Archaeal and Bacterial Type Strains, Phase II (KMG-II): from individual species to whole genera.</title>
        <authorList>
            <person name="Goeker M."/>
        </authorList>
    </citation>
    <scope>NUCLEOTIDE SEQUENCE [LARGE SCALE GENOMIC DNA]</scope>
    <source>
        <strain evidence="2 3">DSM 23288</strain>
    </source>
</reference>
<organism evidence="2 3">
    <name type="scientific">Conexibacter arvalis</name>
    <dbReference type="NCBI Taxonomy" id="912552"/>
    <lineage>
        <taxon>Bacteria</taxon>
        <taxon>Bacillati</taxon>
        <taxon>Actinomycetota</taxon>
        <taxon>Thermoleophilia</taxon>
        <taxon>Solirubrobacterales</taxon>
        <taxon>Conexibacteraceae</taxon>
        <taxon>Conexibacter</taxon>
    </lineage>
</organism>
<sequence length="123" mass="13478">MATTATTVVKRFDVPDESRPFMAHGRADALDMNGHIVGCGSFEPGWRWSDDVKPIAGTDSCQVSHLGYCLSGQMRVRMDDGREMTIHPGDVFAIAPGHDAEVLGDETCTMLDFGEFGDYAKRH</sequence>
<comment type="caution">
    <text evidence="2">The sequence shown here is derived from an EMBL/GenBank/DDBJ whole genome shotgun (WGS) entry which is preliminary data.</text>
</comment>
<dbReference type="RefSeq" id="WP_183343521.1">
    <property type="nucleotide sequence ID" value="NZ_JACHNU010000005.1"/>
</dbReference>
<dbReference type="Gene3D" id="2.60.120.10">
    <property type="entry name" value="Jelly Rolls"/>
    <property type="match status" value="1"/>
</dbReference>
<keyword evidence="3" id="KW-1185">Reference proteome</keyword>